<proteinExistence type="predicted"/>
<dbReference type="EMBL" id="AP028922">
    <property type="protein sequence ID" value="BET02631.1"/>
    <property type="molecule type" value="Genomic_DNA"/>
</dbReference>
<evidence type="ECO:0000256" key="1">
    <source>
        <dbReference type="SAM" id="MobiDB-lite"/>
    </source>
</evidence>
<feature type="compositionally biased region" description="Low complexity" evidence="1">
    <location>
        <begin position="368"/>
        <end position="382"/>
    </location>
</feature>
<feature type="compositionally biased region" description="Low complexity" evidence="1">
    <location>
        <begin position="347"/>
        <end position="361"/>
    </location>
</feature>
<organism evidence="2 3">
    <name type="scientific">Nesidiocoris tenuis</name>
    <dbReference type="NCBI Taxonomy" id="355587"/>
    <lineage>
        <taxon>Eukaryota</taxon>
        <taxon>Metazoa</taxon>
        <taxon>Ecdysozoa</taxon>
        <taxon>Arthropoda</taxon>
        <taxon>Hexapoda</taxon>
        <taxon>Insecta</taxon>
        <taxon>Pterygota</taxon>
        <taxon>Neoptera</taxon>
        <taxon>Paraneoptera</taxon>
        <taxon>Hemiptera</taxon>
        <taxon>Heteroptera</taxon>
        <taxon>Panheteroptera</taxon>
        <taxon>Cimicomorpha</taxon>
        <taxon>Miridae</taxon>
        <taxon>Dicyphina</taxon>
        <taxon>Nesidiocoris</taxon>
    </lineage>
</organism>
<feature type="region of interest" description="Disordered" evidence="1">
    <location>
        <begin position="298"/>
        <end position="383"/>
    </location>
</feature>
<evidence type="ECO:0000313" key="3">
    <source>
        <dbReference type="Proteomes" id="UP001307889"/>
    </source>
</evidence>
<name>A0ABN7BH65_9HEMI</name>
<gene>
    <name evidence="2" type="ORF">NTJ_15449</name>
</gene>
<reference evidence="2 3" key="1">
    <citation type="submission" date="2023-09" db="EMBL/GenBank/DDBJ databases">
        <title>Nesidiocoris tenuis whole genome shotgun sequence.</title>
        <authorList>
            <person name="Shibata T."/>
            <person name="Shimoda M."/>
            <person name="Kobayashi T."/>
            <person name="Uehara T."/>
        </authorList>
    </citation>
    <scope>NUCLEOTIDE SEQUENCE [LARGE SCALE GENOMIC DNA]</scope>
    <source>
        <strain evidence="2 3">Japan</strain>
    </source>
</reference>
<protein>
    <submittedName>
        <fullName evidence="2">Uncharacterized protein</fullName>
    </submittedName>
</protein>
<dbReference type="Proteomes" id="UP001307889">
    <property type="component" value="Chromosome 14"/>
</dbReference>
<feature type="compositionally biased region" description="Basic and acidic residues" evidence="1">
    <location>
        <begin position="43"/>
        <end position="54"/>
    </location>
</feature>
<evidence type="ECO:0000313" key="2">
    <source>
        <dbReference type="EMBL" id="BET02631.1"/>
    </source>
</evidence>
<feature type="region of interest" description="Disordered" evidence="1">
    <location>
        <begin position="1"/>
        <end position="147"/>
    </location>
</feature>
<feature type="compositionally biased region" description="Low complexity" evidence="1">
    <location>
        <begin position="1"/>
        <end position="12"/>
    </location>
</feature>
<feature type="compositionally biased region" description="Polar residues" evidence="1">
    <location>
        <begin position="311"/>
        <end position="320"/>
    </location>
</feature>
<feature type="region of interest" description="Disordered" evidence="1">
    <location>
        <begin position="162"/>
        <end position="215"/>
    </location>
</feature>
<accession>A0ABN7BH65</accession>
<feature type="compositionally biased region" description="Polar residues" evidence="1">
    <location>
        <begin position="329"/>
        <end position="346"/>
    </location>
</feature>
<sequence length="413" mass="46255">MSVNVRRSQSLRSESRSRSRLSEAGVTGARKGGTGSYSGNDSDNSRRSDRTGDRRPHRSVSFNRDVHIKRFANRLADRQLSRIDESPNEDEMRMRGRDLSSRGRGDGNEDDVRFIERGSSANPTRATEFSSTTDSGPSVRNIDSGNAKEGLAQKIKAFFKRSNKKATDGSKATNTKDESADKPYQSYSKFEDDYSTRRRGSAPAPPKNWFRSLDRSKSVSKSDIADSGRLARSDKNLRYFGESDMDRATYSTLRNNRRRYLDDTSQDDTTDADVPNRYGSLVYLHAAAVRDIPSRIEGSSTVRRKTKKNLSRSFSMSGPWTPQHKPKLVSTSQPVNYNPSATRETGTFSRSRSRPTSFSSRDVIDGNSSSSTYLASPTSTLSGVRGRNKLPELVFTGPPLDHTLRRNEWRGRI</sequence>
<feature type="compositionally biased region" description="Polar residues" evidence="1">
    <location>
        <begin position="119"/>
        <end position="144"/>
    </location>
</feature>
<feature type="compositionally biased region" description="Basic and acidic residues" evidence="1">
    <location>
        <begin position="75"/>
        <end position="116"/>
    </location>
</feature>
<keyword evidence="3" id="KW-1185">Reference proteome</keyword>